<sequence>MDSGFGTPVVTAAGSMATTSTPVGALGLLSSYLNPYMRIIGDGFSSPDAPYDDAPLCTLNTQCTDLPKVSPVNRIGKSHRIEDYSNSGDEFCGDVRCGDSDSEMMEELSKNWTTKELSNVRRVLLKLHYERTSKLTVDAGDIDFYLHCNMYFACFVVLLWRFGLCPLQYFYFIFVLSTGMGPA</sequence>
<reference evidence="2 3" key="1">
    <citation type="submission" date="2024-05" db="EMBL/GenBank/DDBJ databases">
        <title>Haplotype-resolved chromosome-level genome assembly of Huyou (Citrus changshanensis).</title>
        <authorList>
            <person name="Miao C."/>
            <person name="Chen W."/>
            <person name="Wu Y."/>
            <person name="Wang L."/>
            <person name="Zhao S."/>
            <person name="Grierson D."/>
            <person name="Xu C."/>
            <person name="Chen K."/>
        </authorList>
    </citation>
    <scope>NUCLEOTIDE SEQUENCE [LARGE SCALE GENOMIC DNA]</scope>
    <source>
        <strain evidence="2">01-14</strain>
        <tissue evidence="2">Leaf</tissue>
    </source>
</reference>
<accession>A0AAP0MHP4</accession>
<protein>
    <submittedName>
        <fullName evidence="2">Uncharacterized protein</fullName>
    </submittedName>
</protein>
<gene>
    <name evidence="2" type="ORF">WN944_005663</name>
</gene>
<name>A0AAP0MHP4_9ROSI</name>
<proteinExistence type="predicted"/>
<evidence type="ECO:0000313" key="3">
    <source>
        <dbReference type="Proteomes" id="UP001428341"/>
    </source>
</evidence>
<comment type="caution">
    <text evidence="2">The sequence shown here is derived from an EMBL/GenBank/DDBJ whole genome shotgun (WGS) entry which is preliminary data.</text>
</comment>
<keyword evidence="3" id="KW-1185">Reference proteome</keyword>
<evidence type="ECO:0000256" key="1">
    <source>
        <dbReference type="SAM" id="Phobius"/>
    </source>
</evidence>
<dbReference type="EMBL" id="JBCGBO010000003">
    <property type="protein sequence ID" value="KAK9213678.1"/>
    <property type="molecule type" value="Genomic_DNA"/>
</dbReference>
<keyword evidence="1" id="KW-0472">Membrane</keyword>
<keyword evidence="1" id="KW-1133">Transmembrane helix</keyword>
<organism evidence="2 3">
    <name type="scientific">Citrus x changshan-huyou</name>
    <dbReference type="NCBI Taxonomy" id="2935761"/>
    <lineage>
        <taxon>Eukaryota</taxon>
        <taxon>Viridiplantae</taxon>
        <taxon>Streptophyta</taxon>
        <taxon>Embryophyta</taxon>
        <taxon>Tracheophyta</taxon>
        <taxon>Spermatophyta</taxon>
        <taxon>Magnoliopsida</taxon>
        <taxon>eudicotyledons</taxon>
        <taxon>Gunneridae</taxon>
        <taxon>Pentapetalae</taxon>
        <taxon>rosids</taxon>
        <taxon>malvids</taxon>
        <taxon>Sapindales</taxon>
        <taxon>Rutaceae</taxon>
        <taxon>Aurantioideae</taxon>
        <taxon>Citrus</taxon>
    </lineage>
</organism>
<feature type="transmembrane region" description="Helical" evidence="1">
    <location>
        <begin position="150"/>
        <end position="176"/>
    </location>
</feature>
<evidence type="ECO:0000313" key="2">
    <source>
        <dbReference type="EMBL" id="KAK9213678.1"/>
    </source>
</evidence>
<dbReference type="AlphaFoldDB" id="A0AAP0MHP4"/>
<keyword evidence="1" id="KW-0812">Transmembrane</keyword>
<dbReference type="Proteomes" id="UP001428341">
    <property type="component" value="Unassembled WGS sequence"/>
</dbReference>